<dbReference type="PROSITE" id="PS51831">
    <property type="entry name" value="HD"/>
    <property type="match status" value="1"/>
</dbReference>
<evidence type="ECO:0000313" key="3">
    <source>
        <dbReference type="Proteomes" id="UP000243650"/>
    </source>
</evidence>
<keyword evidence="2" id="KW-0378">Hydrolase</keyword>
<dbReference type="SUPFAM" id="SSF109604">
    <property type="entry name" value="HD-domain/PDEase-like"/>
    <property type="match status" value="1"/>
</dbReference>
<dbReference type="EMBL" id="PVNS01000016">
    <property type="protein sequence ID" value="PRO64470.1"/>
    <property type="molecule type" value="Genomic_DNA"/>
</dbReference>
<sequence length="222" mass="25187">MNLIQKAEQKAIYFFEHDATGHDWQHTKRVTDTAVFLAETEGADTELCRIAALLHDVADDKFHDQDGDGLNYVQRWLKENDCPEKMQKDILSIINTVSFKGGHNKTPESLEAEIVQDADRLDAIGAIGTARCFMFAGAFNEAMHDPDILPKTYGSSKAYREEKSTAVNHFYEKLLTIKETLHTPAARTIGEERHMFMKRFLETFLGEWEGTAFNKENSTPKG</sequence>
<dbReference type="OrthoDB" id="9797344at2"/>
<dbReference type="Gene3D" id="1.10.472.50">
    <property type="entry name" value="HD-domain/PDEase-like"/>
    <property type="match status" value="1"/>
</dbReference>
<comment type="caution">
    <text evidence="2">The sequence shown here is derived from an EMBL/GenBank/DDBJ whole genome shotgun (WGS) entry which is preliminary data.</text>
</comment>
<evidence type="ECO:0000259" key="1">
    <source>
        <dbReference type="PROSITE" id="PS51831"/>
    </source>
</evidence>
<keyword evidence="3" id="KW-1185">Reference proteome</keyword>
<dbReference type="RefSeq" id="WP_105960258.1">
    <property type="nucleotide sequence ID" value="NZ_PVNS01000016.1"/>
</dbReference>
<organism evidence="2 3">
    <name type="scientific">Alkalicoccus urumqiensis</name>
    <name type="common">Bacillus urumqiensis</name>
    <dbReference type="NCBI Taxonomy" id="1548213"/>
    <lineage>
        <taxon>Bacteria</taxon>
        <taxon>Bacillati</taxon>
        <taxon>Bacillota</taxon>
        <taxon>Bacilli</taxon>
        <taxon>Bacillales</taxon>
        <taxon>Bacillaceae</taxon>
        <taxon>Alkalicoccus</taxon>
    </lineage>
</organism>
<protein>
    <submittedName>
        <fullName evidence="2">Phosphohydrolase</fullName>
    </submittedName>
</protein>
<dbReference type="Pfam" id="PF01966">
    <property type="entry name" value="HD"/>
    <property type="match status" value="1"/>
</dbReference>
<dbReference type="GO" id="GO:0016787">
    <property type="term" value="F:hydrolase activity"/>
    <property type="evidence" value="ECO:0007669"/>
    <property type="project" value="UniProtKB-KW"/>
</dbReference>
<dbReference type="PANTHER" id="PTHR33594:SF1">
    <property type="entry name" value="HD_PDEASE DOMAIN-CONTAINING PROTEIN"/>
    <property type="match status" value="1"/>
</dbReference>
<reference evidence="2 3" key="1">
    <citation type="submission" date="2018-03" db="EMBL/GenBank/DDBJ databases">
        <title>Bacillus urumqiensis sp. nov., a moderately haloalkaliphilic bacterium isolated from a salt lake.</title>
        <authorList>
            <person name="Zhao B."/>
            <person name="Liao Z."/>
        </authorList>
    </citation>
    <scope>NUCLEOTIDE SEQUENCE [LARGE SCALE GENOMIC DNA]</scope>
    <source>
        <strain evidence="2 3">BZ-SZ-XJ18</strain>
    </source>
</reference>
<dbReference type="AlphaFoldDB" id="A0A2P6MDX6"/>
<proteinExistence type="predicted"/>
<dbReference type="SMART" id="SM00471">
    <property type="entry name" value="HDc"/>
    <property type="match status" value="1"/>
</dbReference>
<feature type="domain" description="HD" evidence="1">
    <location>
        <begin position="23"/>
        <end position="124"/>
    </location>
</feature>
<dbReference type="PANTHER" id="PTHR33594">
    <property type="entry name" value="SUPERFAMILY HYDROLASE, PUTATIVE (AFU_ORTHOLOGUE AFUA_1G03035)-RELATED"/>
    <property type="match status" value="1"/>
</dbReference>
<gene>
    <name evidence="2" type="ORF">C6I21_14655</name>
</gene>
<dbReference type="Proteomes" id="UP000243650">
    <property type="component" value="Unassembled WGS sequence"/>
</dbReference>
<dbReference type="Gene3D" id="1.20.58.1910">
    <property type="match status" value="1"/>
</dbReference>
<accession>A0A2P6MDX6</accession>
<dbReference type="InterPro" id="IPR006674">
    <property type="entry name" value="HD_domain"/>
</dbReference>
<dbReference type="CDD" id="cd00077">
    <property type="entry name" value="HDc"/>
    <property type="match status" value="1"/>
</dbReference>
<name>A0A2P6MDX6_ALKUR</name>
<evidence type="ECO:0000313" key="2">
    <source>
        <dbReference type="EMBL" id="PRO64470.1"/>
    </source>
</evidence>
<dbReference type="InterPro" id="IPR003607">
    <property type="entry name" value="HD/PDEase_dom"/>
</dbReference>